<accession>A0ABR8MVA4</accession>
<dbReference type="EMBL" id="JACXZA010000002">
    <property type="protein sequence ID" value="MBD3918937.1"/>
    <property type="molecule type" value="Genomic_DNA"/>
</dbReference>
<evidence type="ECO:0000256" key="1">
    <source>
        <dbReference type="SAM" id="Phobius"/>
    </source>
</evidence>
<feature type="transmembrane region" description="Helical" evidence="1">
    <location>
        <begin position="134"/>
        <end position="155"/>
    </location>
</feature>
<feature type="signal peptide" evidence="2">
    <location>
        <begin position="1"/>
        <end position="24"/>
    </location>
</feature>
<dbReference type="Proteomes" id="UP000609346">
    <property type="component" value="Unassembled WGS sequence"/>
</dbReference>
<comment type="caution">
    <text evidence="3">The sequence shown here is derived from an EMBL/GenBank/DDBJ whole genome shotgun (WGS) entry which is preliminary data.</text>
</comment>
<feature type="transmembrane region" description="Helical" evidence="1">
    <location>
        <begin position="93"/>
        <end position="113"/>
    </location>
</feature>
<protein>
    <submittedName>
        <fullName evidence="3">Metal-dependent hydrolase</fullName>
    </submittedName>
</protein>
<dbReference type="GO" id="GO:0016787">
    <property type="term" value="F:hydrolase activity"/>
    <property type="evidence" value="ECO:0007669"/>
    <property type="project" value="UniProtKB-KW"/>
</dbReference>
<evidence type="ECO:0000256" key="2">
    <source>
        <dbReference type="SAM" id="SignalP"/>
    </source>
</evidence>
<keyword evidence="1" id="KW-0812">Transmembrane</keyword>
<sequence>MDSASHLLLGFTLAGAALAFPAVAADPTLQHALIAASMLGSHAPDLDAVARLKGETAYLRNHRGITHSLPAPLVWAVVIGWPMAWLFGAMDHLGLLLLWTFLAVCFHITLDLFNGYGVQCLRPFTRRWLHLDSLCLFDPYIFGSHLLCGLIWLAGLVPTSTMGTVFASLYGLTLLYMAWRLTERIRWQRKLYAALGQFTRVSLLPLMSGRAWHFVAEGPDRYESGKISSKGIVLEATIAKTSTLSGTEPALATMQTDGVRAFMAFATNVHVQIQERLDGYEVTWSDVRFWSNDKMPYSAAVTLDRNLNVMSTRLGWDKKTWEPPYV</sequence>
<proteinExistence type="predicted"/>
<keyword evidence="1" id="KW-0472">Membrane</keyword>
<keyword evidence="1" id="KW-1133">Transmembrane helix</keyword>
<keyword evidence="2" id="KW-0732">Signal</keyword>
<evidence type="ECO:0000313" key="3">
    <source>
        <dbReference type="EMBL" id="MBD3918937.1"/>
    </source>
</evidence>
<evidence type="ECO:0000313" key="4">
    <source>
        <dbReference type="Proteomes" id="UP000609346"/>
    </source>
</evidence>
<organism evidence="3 4">
    <name type="scientific">Paenibacillus terricola</name>
    <dbReference type="NCBI Taxonomy" id="2763503"/>
    <lineage>
        <taxon>Bacteria</taxon>
        <taxon>Bacillati</taxon>
        <taxon>Bacillota</taxon>
        <taxon>Bacilli</taxon>
        <taxon>Bacillales</taxon>
        <taxon>Paenibacillaceae</taxon>
        <taxon>Paenibacillus</taxon>
    </lineage>
</organism>
<gene>
    <name evidence="3" type="ORF">H8B09_09250</name>
</gene>
<keyword evidence="3" id="KW-0378">Hydrolase</keyword>
<keyword evidence="4" id="KW-1185">Reference proteome</keyword>
<dbReference type="InterPro" id="IPR007404">
    <property type="entry name" value="YdjM-like"/>
</dbReference>
<dbReference type="PANTHER" id="PTHR40031">
    <property type="entry name" value="HYPOTHETICAL MEMBRANE SPANNING PROTEIN"/>
    <property type="match status" value="1"/>
</dbReference>
<name>A0ABR8MVA4_9BACL</name>
<reference evidence="3 4" key="1">
    <citation type="submission" date="2020-09" db="EMBL/GenBank/DDBJ databases">
        <title>Paenibacillus sp. strain PR3 16S rRNA gene Genome sequencing and assembly.</title>
        <authorList>
            <person name="Kim J."/>
        </authorList>
    </citation>
    <scope>NUCLEOTIDE SEQUENCE [LARGE SCALE GENOMIC DNA]</scope>
    <source>
        <strain evidence="3 4">PR3</strain>
    </source>
</reference>
<dbReference type="Pfam" id="PF04307">
    <property type="entry name" value="YdjM"/>
    <property type="match status" value="1"/>
</dbReference>
<feature type="chain" id="PRO_5045087241" evidence="2">
    <location>
        <begin position="25"/>
        <end position="326"/>
    </location>
</feature>
<dbReference type="PANTHER" id="PTHR40031:SF1">
    <property type="entry name" value="MEMBRANE-BOUND METAL-DEPENDENT HYDROLASE"/>
    <property type="match status" value="1"/>
</dbReference>
<dbReference type="InterPro" id="IPR053170">
    <property type="entry name" value="Transcription_regulator"/>
</dbReference>
<feature type="transmembrane region" description="Helical" evidence="1">
    <location>
        <begin position="161"/>
        <end position="179"/>
    </location>
</feature>
<dbReference type="RefSeq" id="WP_191203223.1">
    <property type="nucleotide sequence ID" value="NZ_JACXZA010000002.1"/>
</dbReference>